<evidence type="ECO:0000313" key="2">
    <source>
        <dbReference type="Proteomes" id="UP000214973"/>
    </source>
</evidence>
<protein>
    <submittedName>
        <fullName evidence="1">Uncharacterized protein</fullName>
    </submittedName>
</protein>
<name>A0A239Y6F9_9FIRM</name>
<organism evidence="1 2">
    <name type="scientific">Veillonella rodentium</name>
    <dbReference type="NCBI Taxonomy" id="248315"/>
    <lineage>
        <taxon>Bacteria</taxon>
        <taxon>Bacillati</taxon>
        <taxon>Bacillota</taxon>
        <taxon>Negativicutes</taxon>
        <taxon>Veillonellales</taxon>
        <taxon>Veillonellaceae</taxon>
        <taxon>Veillonella</taxon>
    </lineage>
</organism>
<reference evidence="1 2" key="1">
    <citation type="submission" date="2017-06" db="EMBL/GenBank/DDBJ databases">
        <authorList>
            <consortium name="Pathogen Informatics"/>
        </authorList>
    </citation>
    <scope>NUCLEOTIDE SEQUENCE [LARGE SCALE GENOMIC DNA]</scope>
    <source>
        <strain evidence="1 2">NCTC12018</strain>
    </source>
</reference>
<dbReference type="AlphaFoldDB" id="A0A239Y6F9"/>
<dbReference type="Proteomes" id="UP000214973">
    <property type="component" value="Chromosome 1"/>
</dbReference>
<keyword evidence="2" id="KW-1185">Reference proteome</keyword>
<proteinExistence type="predicted"/>
<gene>
    <name evidence="1" type="ORF">SAMEA44547418_00055</name>
</gene>
<evidence type="ECO:0000313" key="1">
    <source>
        <dbReference type="EMBL" id="SNV54312.1"/>
    </source>
</evidence>
<sequence>MCMYIESMAECRVRYPFMARYHSIIEFIIKQDEEEKINFVFVVKCYYLLRSFYYIEVINSLDLPFYEDKMKKAFAVLVICGILDICF</sequence>
<accession>A0A239Y6F9</accession>
<dbReference type="EMBL" id="LT906470">
    <property type="protein sequence ID" value="SNV54312.1"/>
    <property type="molecule type" value="Genomic_DNA"/>
</dbReference>
<dbReference type="KEGG" id="vrm:44547418_00055"/>